<dbReference type="EMBL" id="LK995496">
    <property type="protein sequence ID" value="CED91147.1"/>
    <property type="molecule type" value="Genomic_DNA"/>
</dbReference>
<dbReference type="InterPro" id="IPR004381">
    <property type="entry name" value="Glycerate_kinase"/>
</dbReference>
<dbReference type="PANTHER" id="PTHR21599:SF0">
    <property type="entry name" value="GLYCERATE KINASE"/>
    <property type="match status" value="1"/>
</dbReference>
<dbReference type="AlphaFoldDB" id="A0A1L7RB98"/>
<keyword evidence="2" id="KW-0808">Transferase</keyword>
<comment type="similarity">
    <text evidence="1">Belongs to the glycerate kinase type-1 family.</text>
</comment>
<dbReference type="SUPFAM" id="SSF110738">
    <property type="entry name" value="Glycerate kinase I"/>
    <property type="match status" value="1"/>
</dbReference>
<sequence length="396" mass="39074">MRVLLAPGPMYPEPGGVPLVTPETGLAAPAVADALASGWAGERPDDVLTLLPLPDGGPGTAQAISAAAVISRAVLHARGPLGQVREVDLLRLRPAVAPRAGATGATWLLDAARLVGLPSGRDEAAREAEAGTTLGLGQALAAALGATAPGDTLIVTLASTAVHDGGAGVLDGMGGLEAARGLCDGRELLLALADDTPLGGVSGAGQSLTDLTSLPSARAQALNRRACAAASQIAARAAVPRPDSLPVVGGEPTQAQLLSTTARGTGAGGGAALVLRALGARALPGPRVLALLLGLEDSVAGQDLVVTATGEAYDVVADSVTAVVGEAAGAWALPTVLVAGRLAVPRGELAEAGIVSAYSLEQPRTVEDQAWNAGGAVAVGARLEAIGARLARTWSR</sequence>
<dbReference type="Pfam" id="PF02595">
    <property type="entry name" value="Gly_kinase"/>
    <property type="match status" value="2"/>
</dbReference>
<evidence type="ECO:0000256" key="2">
    <source>
        <dbReference type="ARBA" id="ARBA00022679"/>
    </source>
</evidence>
<dbReference type="PANTHER" id="PTHR21599">
    <property type="entry name" value="GLYCERATE KINASE"/>
    <property type="match status" value="1"/>
</dbReference>
<proteinExistence type="inferred from homology"/>
<dbReference type="GO" id="GO:0031388">
    <property type="term" value="P:organic acid phosphorylation"/>
    <property type="evidence" value="ECO:0007669"/>
    <property type="project" value="InterPro"/>
</dbReference>
<accession>A0A1L7RB98</accession>
<dbReference type="Gene3D" id="3.90.1510.10">
    <property type="entry name" value="Glycerate kinase, domain 2"/>
    <property type="match status" value="1"/>
</dbReference>
<dbReference type="InterPro" id="IPR018197">
    <property type="entry name" value="Glycerate_kinase_RE-like"/>
</dbReference>
<gene>
    <name evidence="4" type="ORF">AAM4_1315</name>
</gene>
<evidence type="ECO:0000256" key="1">
    <source>
        <dbReference type="ARBA" id="ARBA00006284"/>
    </source>
</evidence>
<dbReference type="InterPro" id="IPR018193">
    <property type="entry name" value="Glyc_kinase_flavodox-like_fold"/>
</dbReference>
<keyword evidence="3 4" id="KW-0418">Kinase</keyword>
<organism evidence="4">
    <name type="scientific">Actinomyces succiniciruminis</name>
    <dbReference type="NCBI Taxonomy" id="1522002"/>
    <lineage>
        <taxon>Bacteria</taxon>
        <taxon>Bacillati</taxon>
        <taxon>Actinomycetota</taxon>
        <taxon>Actinomycetes</taxon>
        <taxon>Actinomycetales</taxon>
        <taxon>Actinomycetaceae</taxon>
        <taxon>Actinomyces</taxon>
    </lineage>
</organism>
<evidence type="ECO:0000256" key="3">
    <source>
        <dbReference type="ARBA" id="ARBA00022777"/>
    </source>
</evidence>
<dbReference type="InterPro" id="IPR036129">
    <property type="entry name" value="Glycerate_kinase_sf"/>
</dbReference>
<evidence type="ECO:0000313" key="4">
    <source>
        <dbReference type="EMBL" id="CED91147.1"/>
    </source>
</evidence>
<reference evidence="4" key="1">
    <citation type="submission" date="2014-07" db="EMBL/GenBank/DDBJ databases">
        <authorList>
            <person name="Zhang J.E."/>
            <person name="Yang H."/>
            <person name="Guo J."/>
            <person name="Deng Z."/>
            <person name="Luo H."/>
            <person name="Luo M."/>
            <person name="Zhao B."/>
        </authorList>
    </citation>
    <scope>NUCLEOTIDE SEQUENCE</scope>
    <source>
        <strain evidence="4">AM4</strain>
    </source>
</reference>
<dbReference type="Gene3D" id="3.40.50.10350">
    <property type="entry name" value="Glycerate kinase, domain 1"/>
    <property type="match status" value="1"/>
</dbReference>
<dbReference type="RefSeq" id="WP_210579912.1">
    <property type="nucleotide sequence ID" value="NZ_LK995496.1"/>
</dbReference>
<dbReference type="GO" id="GO:0008887">
    <property type="term" value="F:glycerate kinase activity"/>
    <property type="evidence" value="ECO:0007669"/>
    <property type="project" value="InterPro"/>
</dbReference>
<protein>
    <submittedName>
        <fullName evidence="4">Glycerate kinase</fullName>
    </submittedName>
</protein>
<name>A0A1L7RB98_9ACTO</name>